<dbReference type="OrthoDB" id="10303937at2759"/>
<dbReference type="EMBL" id="CAGKOT010000001">
    <property type="protein sequence ID" value="CAB5290225.1"/>
    <property type="molecule type" value="Genomic_DNA"/>
</dbReference>
<evidence type="ECO:0000313" key="1">
    <source>
        <dbReference type="EMBL" id="CAB5290225.1"/>
    </source>
</evidence>
<proteinExistence type="predicted"/>
<organism evidence="1 2">
    <name type="scientific">Rhizophagus irregularis</name>
    <dbReference type="NCBI Taxonomy" id="588596"/>
    <lineage>
        <taxon>Eukaryota</taxon>
        <taxon>Fungi</taxon>
        <taxon>Fungi incertae sedis</taxon>
        <taxon>Mucoromycota</taxon>
        <taxon>Glomeromycotina</taxon>
        <taxon>Glomeromycetes</taxon>
        <taxon>Glomerales</taxon>
        <taxon>Glomeraceae</taxon>
        <taxon>Rhizophagus</taxon>
    </lineage>
</organism>
<dbReference type="VEuPathDB" id="FungiDB:RhiirFUN_015545"/>
<dbReference type="AlphaFoldDB" id="A0A916DY79"/>
<reference evidence="1" key="1">
    <citation type="submission" date="2020-05" db="EMBL/GenBank/DDBJ databases">
        <authorList>
            <person name="Rincon C."/>
            <person name="Sanders R I."/>
            <person name="Robbins C."/>
            <person name="Chaturvedi A."/>
        </authorList>
    </citation>
    <scope>NUCLEOTIDE SEQUENCE</scope>
    <source>
        <strain evidence="1">CHB12</strain>
    </source>
</reference>
<dbReference type="Proteomes" id="UP000684084">
    <property type="component" value="Unassembled WGS sequence"/>
</dbReference>
<evidence type="ECO:0000313" key="2">
    <source>
        <dbReference type="Proteomes" id="UP000684084"/>
    </source>
</evidence>
<accession>A0A916DY79</accession>
<comment type="caution">
    <text evidence="1">The sequence shown here is derived from an EMBL/GenBank/DDBJ whole genome shotgun (WGS) entry which is preliminary data.</text>
</comment>
<gene>
    <name evidence="1" type="ORF">CHRIB12_LOCUS10</name>
</gene>
<sequence>MINTHRMNFLLINSIFSKVFKSEKSRNSISVIIAEGISVPDNNNNNNSYIVKHNDILVSHFMSIVFKRKSDKLNSLNSDSLELWEAIHIIVQVPVEAVNLNDVNSIYNWILELNSSMGVCNRDLSL</sequence>
<protein>
    <submittedName>
        <fullName evidence="1">Uncharacterized protein</fullName>
    </submittedName>
</protein>
<name>A0A916DY79_9GLOM</name>